<sequence>MSKLHTATRLDGHRVLITQADTFMGPAFCEGFAACGAEVIADTRALADDPQAPAAMVAEAGHVDALVIHLALPAPSTLAGDVTDDEWRAVFAAMVDPMPRLLAAVLPQMRERGSGNVLVIGSAGALRGQKRTASYSAARGAQLAWVRSVGLELAPLGVRVNAIAQNFVDNPTYFGPEVQANPRFQERLKREVPLGRLVAPHEDALFAAYLCSPAAACFVGQVFPVCGGWVQG</sequence>
<dbReference type="PANTHER" id="PTHR43477:SF1">
    <property type="entry name" value="DIHYDROANTICAPSIN 7-DEHYDROGENASE"/>
    <property type="match status" value="1"/>
</dbReference>
<comment type="caution">
    <text evidence="3">The sequence shown here is derived from an EMBL/GenBank/DDBJ whole genome shotgun (WGS) entry which is preliminary data.</text>
</comment>
<dbReference type="RefSeq" id="WP_341412902.1">
    <property type="nucleotide sequence ID" value="NZ_JBBUTH010000011.1"/>
</dbReference>
<keyword evidence="2" id="KW-0560">Oxidoreductase</keyword>
<dbReference type="InterPro" id="IPR002347">
    <property type="entry name" value="SDR_fam"/>
</dbReference>
<dbReference type="Gene3D" id="3.40.50.720">
    <property type="entry name" value="NAD(P)-binding Rossmann-like Domain"/>
    <property type="match status" value="1"/>
</dbReference>
<dbReference type="InterPro" id="IPR036291">
    <property type="entry name" value="NAD(P)-bd_dom_sf"/>
</dbReference>
<accession>A0ABU9CMV7</accession>
<gene>
    <name evidence="3" type="ORF">AACH10_23075</name>
</gene>
<dbReference type="Pfam" id="PF13561">
    <property type="entry name" value="adh_short_C2"/>
    <property type="match status" value="1"/>
</dbReference>
<evidence type="ECO:0000256" key="1">
    <source>
        <dbReference type="ARBA" id="ARBA00006484"/>
    </source>
</evidence>
<dbReference type="InterPro" id="IPR051122">
    <property type="entry name" value="SDR_DHRS6-like"/>
</dbReference>
<reference evidence="3 4" key="1">
    <citation type="submission" date="2024-04" db="EMBL/GenBank/DDBJ databases">
        <title>Novel species of the genus Ideonella isolated from streams.</title>
        <authorList>
            <person name="Lu H."/>
        </authorList>
    </citation>
    <scope>NUCLEOTIDE SEQUENCE [LARGE SCALE GENOMIC DNA]</scope>
    <source>
        <strain evidence="3 4">DXS22W</strain>
    </source>
</reference>
<comment type="similarity">
    <text evidence="1">Belongs to the short-chain dehydrogenases/reductases (SDR) family.</text>
</comment>
<dbReference type="PRINTS" id="PR00081">
    <property type="entry name" value="GDHRDH"/>
</dbReference>
<protein>
    <submittedName>
        <fullName evidence="3">SDR family oxidoreductase</fullName>
    </submittedName>
</protein>
<organism evidence="3 4">
    <name type="scientific">Pseudaquabacterium inlustre</name>
    <dbReference type="NCBI Taxonomy" id="2984192"/>
    <lineage>
        <taxon>Bacteria</taxon>
        <taxon>Pseudomonadati</taxon>
        <taxon>Pseudomonadota</taxon>
        <taxon>Betaproteobacteria</taxon>
        <taxon>Burkholderiales</taxon>
        <taxon>Sphaerotilaceae</taxon>
        <taxon>Pseudaquabacterium</taxon>
    </lineage>
</organism>
<keyword evidence="4" id="KW-1185">Reference proteome</keyword>
<dbReference type="EMBL" id="JBBUTH010000011">
    <property type="protein sequence ID" value="MEK8053156.1"/>
    <property type="molecule type" value="Genomic_DNA"/>
</dbReference>
<name>A0ABU9CMV7_9BURK</name>
<evidence type="ECO:0000256" key="2">
    <source>
        <dbReference type="ARBA" id="ARBA00023002"/>
    </source>
</evidence>
<evidence type="ECO:0000313" key="4">
    <source>
        <dbReference type="Proteomes" id="UP001365405"/>
    </source>
</evidence>
<dbReference type="Proteomes" id="UP001365405">
    <property type="component" value="Unassembled WGS sequence"/>
</dbReference>
<proteinExistence type="inferred from homology"/>
<evidence type="ECO:0000313" key="3">
    <source>
        <dbReference type="EMBL" id="MEK8053156.1"/>
    </source>
</evidence>
<dbReference type="SUPFAM" id="SSF51735">
    <property type="entry name" value="NAD(P)-binding Rossmann-fold domains"/>
    <property type="match status" value="1"/>
</dbReference>
<dbReference type="PANTHER" id="PTHR43477">
    <property type="entry name" value="DIHYDROANTICAPSIN 7-DEHYDROGENASE"/>
    <property type="match status" value="1"/>
</dbReference>